<proteinExistence type="predicted"/>
<accession>A0A420Y878</accession>
<gene>
    <name evidence="1" type="ORF">DL546_002251</name>
</gene>
<evidence type="ECO:0008006" key="3">
    <source>
        <dbReference type="Google" id="ProtNLM"/>
    </source>
</evidence>
<keyword evidence="2" id="KW-1185">Reference proteome</keyword>
<name>A0A420Y878_9PEZI</name>
<dbReference type="EMBL" id="QVQW01000034">
    <property type="protein sequence ID" value="RKU44106.1"/>
    <property type="molecule type" value="Genomic_DNA"/>
</dbReference>
<dbReference type="Proteomes" id="UP000275385">
    <property type="component" value="Unassembled WGS sequence"/>
</dbReference>
<evidence type="ECO:0000313" key="1">
    <source>
        <dbReference type="EMBL" id="RKU44106.1"/>
    </source>
</evidence>
<protein>
    <recommendedName>
        <fullName evidence="3">Fucose-specific lectin</fullName>
    </recommendedName>
</protein>
<organism evidence="1 2">
    <name type="scientific">Coniochaeta pulveracea</name>
    <dbReference type="NCBI Taxonomy" id="177199"/>
    <lineage>
        <taxon>Eukaryota</taxon>
        <taxon>Fungi</taxon>
        <taxon>Dikarya</taxon>
        <taxon>Ascomycota</taxon>
        <taxon>Pezizomycotina</taxon>
        <taxon>Sordariomycetes</taxon>
        <taxon>Sordariomycetidae</taxon>
        <taxon>Coniochaetales</taxon>
        <taxon>Coniochaetaceae</taxon>
        <taxon>Coniochaeta</taxon>
    </lineage>
</organism>
<dbReference type="OrthoDB" id="5243788at2759"/>
<dbReference type="AlphaFoldDB" id="A0A420Y878"/>
<evidence type="ECO:0000313" key="2">
    <source>
        <dbReference type="Proteomes" id="UP000275385"/>
    </source>
</evidence>
<reference evidence="1 2" key="1">
    <citation type="submission" date="2018-08" db="EMBL/GenBank/DDBJ databases">
        <title>Draft genome of the lignicolous fungus Coniochaeta pulveracea.</title>
        <authorList>
            <person name="Borstlap C.J."/>
            <person name="De Witt R.N."/>
            <person name="Botha A."/>
            <person name="Volschenk H."/>
        </authorList>
    </citation>
    <scope>NUCLEOTIDE SEQUENCE [LARGE SCALE GENOMIC DNA]</scope>
    <source>
        <strain evidence="1 2">CAB683</strain>
    </source>
</reference>
<sequence>MASCNCGANHHPAPQPDFSRKMQAITAVINPQSLQESKTGNMLLFQSLPNHTLGLEQFEHKENANASAQGQSGRVMGCYDAVPVVPTLALESNLVSMVHDNLVHVFGVLHQTNSICRLSPVVEPLPNSHVPNGIIAGCSNGDSNGWIYYQKKVGRKLMIVERSLENINAEPVPVNKTEDALENTQLVAFWDGSHRWIVYQTEDSKGKPSTIKAKCVDRADGDDIEQSHKFAGGRSKQMAAVHTKAAGNQIYIYFTSSDNEVFRSVANLSGGALQFPQPEALATNLTIAEYASLAVAPHLKHNVIYTVPEANDRITVIKDPLA</sequence>
<comment type="caution">
    <text evidence="1">The sequence shown here is derived from an EMBL/GenBank/DDBJ whole genome shotgun (WGS) entry which is preliminary data.</text>
</comment>